<name>A0A084W767_ANOSI</name>
<protein>
    <submittedName>
        <fullName evidence="1 2">Uncharacterized protein</fullName>
    </submittedName>
</protein>
<accession>A0A084W767</accession>
<dbReference type="VEuPathDB" id="VectorBase:ASIC014100"/>
<reference evidence="2" key="2">
    <citation type="submission" date="2020-05" db="UniProtKB">
        <authorList>
            <consortium name="EnsemblMetazoa"/>
        </authorList>
    </citation>
    <scope>IDENTIFICATION</scope>
</reference>
<dbReference type="EnsemblMetazoa" id="ASIC014100-RA">
    <property type="protein sequence ID" value="ASIC014100-PA"/>
    <property type="gene ID" value="ASIC014100"/>
</dbReference>
<dbReference type="Proteomes" id="UP000030765">
    <property type="component" value="Unassembled WGS sequence"/>
</dbReference>
<evidence type="ECO:0000313" key="3">
    <source>
        <dbReference type="Proteomes" id="UP000030765"/>
    </source>
</evidence>
<dbReference type="EMBL" id="KE525314">
    <property type="protein sequence ID" value="KFB46061.1"/>
    <property type="molecule type" value="Genomic_DNA"/>
</dbReference>
<reference evidence="1 3" key="1">
    <citation type="journal article" date="2014" name="BMC Genomics">
        <title>Genome sequence of Anopheles sinensis provides insight into genetics basis of mosquito competence for malaria parasites.</title>
        <authorList>
            <person name="Zhou D."/>
            <person name="Zhang D."/>
            <person name="Ding G."/>
            <person name="Shi L."/>
            <person name="Hou Q."/>
            <person name="Ye Y."/>
            <person name="Xu Y."/>
            <person name="Zhou H."/>
            <person name="Xiong C."/>
            <person name="Li S."/>
            <person name="Yu J."/>
            <person name="Hong S."/>
            <person name="Yu X."/>
            <person name="Zou P."/>
            <person name="Chen C."/>
            <person name="Chang X."/>
            <person name="Wang W."/>
            <person name="Lv Y."/>
            <person name="Sun Y."/>
            <person name="Ma L."/>
            <person name="Shen B."/>
            <person name="Zhu C."/>
        </authorList>
    </citation>
    <scope>NUCLEOTIDE SEQUENCE [LARGE SCALE GENOMIC DNA]</scope>
</reference>
<gene>
    <name evidence="1" type="ORF">ZHAS_00014100</name>
</gene>
<organism evidence="1">
    <name type="scientific">Anopheles sinensis</name>
    <name type="common">Mosquito</name>
    <dbReference type="NCBI Taxonomy" id="74873"/>
    <lineage>
        <taxon>Eukaryota</taxon>
        <taxon>Metazoa</taxon>
        <taxon>Ecdysozoa</taxon>
        <taxon>Arthropoda</taxon>
        <taxon>Hexapoda</taxon>
        <taxon>Insecta</taxon>
        <taxon>Pterygota</taxon>
        <taxon>Neoptera</taxon>
        <taxon>Endopterygota</taxon>
        <taxon>Diptera</taxon>
        <taxon>Nematocera</taxon>
        <taxon>Culicoidea</taxon>
        <taxon>Culicidae</taxon>
        <taxon>Anophelinae</taxon>
        <taxon>Anopheles</taxon>
    </lineage>
</organism>
<sequence length="110" mass="12324">MNLYRIVSSISPVSECRMKSELEGSKRNADCVYCSGNREHKGWLGRGGESAIFIHLIVANGNLHPMDLTNDGKHHRPESMAKWEDERCLCDASELAKCVRMVGQGGECWE</sequence>
<keyword evidence="3" id="KW-1185">Reference proteome</keyword>
<dbReference type="EMBL" id="ATLV01021158">
    <property type="status" value="NOT_ANNOTATED_CDS"/>
    <property type="molecule type" value="Genomic_DNA"/>
</dbReference>
<evidence type="ECO:0000313" key="1">
    <source>
        <dbReference type="EMBL" id="KFB46061.1"/>
    </source>
</evidence>
<evidence type="ECO:0000313" key="2">
    <source>
        <dbReference type="EnsemblMetazoa" id="ASIC014100-PA"/>
    </source>
</evidence>
<proteinExistence type="predicted"/>
<dbReference type="AlphaFoldDB" id="A0A084W767"/>